<sequence>MRQRKRIRQAIRKRQAVELPRLKLTLMHESKVAEPPTALVAASTAGKPCLT</sequence>
<proteinExistence type="predicted"/>
<evidence type="ECO:0000313" key="2">
    <source>
        <dbReference type="Proteomes" id="UP001314170"/>
    </source>
</evidence>
<keyword evidence="2" id="KW-1185">Reference proteome</keyword>
<accession>A0AAV1RHY1</accession>
<evidence type="ECO:0000313" key="1">
    <source>
        <dbReference type="EMBL" id="CAK7334521.1"/>
    </source>
</evidence>
<dbReference type="AlphaFoldDB" id="A0AAV1RHY1"/>
<evidence type="ECO:0008006" key="3">
    <source>
        <dbReference type="Google" id="ProtNLM"/>
    </source>
</evidence>
<dbReference type="EMBL" id="CAWUPB010000950">
    <property type="protein sequence ID" value="CAK7334521.1"/>
    <property type="molecule type" value="Genomic_DNA"/>
</dbReference>
<comment type="caution">
    <text evidence="1">The sequence shown here is derived from an EMBL/GenBank/DDBJ whole genome shotgun (WGS) entry which is preliminary data.</text>
</comment>
<organism evidence="1 2">
    <name type="scientific">Dovyalis caffra</name>
    <dbReference type="NCBI Taxonomy" id="77055"/>
    <lineage>
        <taxon>Eukaryota</taxon>
        <taxon>Viridiplantae</taxon>
        <taxon>Streptophyta</taxon>
        <taxon>Embryophyta</taxon>
        <taxon>Tracheophyta</taxon>
        <taxon>Spermatophyta</taxon>
        <taxon>Magnoliopsida</taxon>
        <taxon>eudicotyledons</taxon>
        <taxon>Gunneridae</taxon>
        <taxon>Pentapetalae</taxon>
        <taxon>rosids</taxon>
        <taxon>fabids</taxon>
        <taxon>Malpighiales</taxon>
        <taxon>Salicaceae</taxon>
        <taxon>Flacourtieae</taxon>
        <taxon>Dovyalis</taxon>
    </lineage>
</organism>
<name>A0AAV1RHY1_9ROSI</name>
<dbReference type="Proteomes" id="UP001314170">
    <property type="component" value="Unassembled WGS sequence"/>
</dbReference>
<gene>
    <name evidence="1" type="ORF">DCAF_LOCUS9962</name>
</gene>
<reference evidence="1 2" key="1">
    <citation type="submission" date="2024-01" db="EMBL/GenBank/DDBJ databases">
        <authorList>
            <person name="Waweru B."/>
        </authorList>
    </citation>
    <scope>NUCLEOTIDE SEQUENCE [LARGE SCALE GENOMIC DNA]</scope>
</reference>
<protein>
    <recommendedName>
        <fullName evidence="3">Ribosomal protein S14</fullName>
    </recommendedName>
</protein>